<name>A0ABM3N1J1_GALME</name>
<proteinExistence type="predicted"/>
<gene>
    <name evidence="3" type="primary">LOC116413393</name>
</gene>
<protein>
    <submittedName>
        <fullName evidence="3">Uncharacterized protein LOC116413393</fullName>
    </submittedName>
</protein>
<feature type="transmembrane region" description="Helical" evidence="1">
    <location>
        <begin position="198"/>
        <end position="219"/>
    </location>
</feature>
<reference evidence="3" key="1">
    <citation type="submission" date="2025-08" db="UniProtKB">
        <authorList>
            <consortium name="RefSeq"/>
        </authorList>
    </citation>
    <scope>IDENTIFICATION</scope>
    <source>
        <tissue evidence="3">Whole larvae</tissue>
    </source>
</reference>
<feature type="transmembrane region" description="Helical" evidence="1">
    <location>
        <begin position="167"/>
        <end position="186"/>
    </location>
</feature>
<feature type="transmembrane region" description="Helical" evidence="1">
    <location>
        <begin position="12"/>
        <end position="30"/>
    </location>
</feature>
<organism evidence="2 3">
    <name type="scientific">Galleria mellonella</name>
    <name type="common">Greater wax moth</name>
    <dbReference type="NCBI Taxonomy" id="7137"/>
    <lineage>
        <taxon>Eukaryota</taxon>
        <taxon>Metazoa</taxon>
        <taxon>Ecdysozoa</taxon>
        <taxon>Arthropoda</taxon>
        <taxon>Hexapoda</taxon>
        <taxon>Insecta</taxon>
        <taxon>Pterygota</taxon>
        <taxon>Neoptera</taxon>
        <taxon>Endopterygota</taxon>
        <taxon>Lepidoptera</taxon>
        <taxon>Glossata</taxon>
        <taxon>Ditrysia</taxon>
        <taxon>Pyraloidea</taxon>
        <taxon>Pyralidae</taxon>
        <taxon>Galleriinae</taxon>
        <taxon>Galleria</taxon>
    </lineage>
</organism>
<evidence type="ECO:0000313" key="2">
    <source>
        <dbReference type="Proteomes" id="UP001652740"/>
    </source>
</evidence>
<keyword evidence="1" id="KW-0472">Membrane</keyword>
<feature type="transmembrane region" description="Helical" evidence="1">
    <location>
        <begin position="92"/>
        <end position="115"/>
    </location>
</feature>
<feature type="transmembrane region" description="Helical" evidence="1">
    <location>
        <begin position="127"/>
        <end position="147"/>
    </location>
</feature>
<keyword evidence="1" id="KW-1133">Transmembrane helix</keyword>
<keyword evidence="2" id="KW-1185">Reference proteome</keyword>
<evidence type="ECO:0000256" key="1">
    <source>
        <dbReference type="SAM" id="Phobius"/>
    </source>
</evidence>
<sequence>MNAYETCSQARFLIELNMFLILIIVLDAQLRCLVKYLSDTIKIKVYKQSTLKTNRTKSIHELSTTIVKDWLTIYRHLRTSCKNINKCFGTQIMFSFMMASINSIIICYRLITIVVKKTQYRYLSGTNMSLTLCYYAVVILPIMYHGQKLANRMTLLITSLARLHNTLLINFIVAMIYYITICYRFINVLVKRVVYPNFGAMQMMALIFYYTATTFPVMFYGQKLPNELAILKISLAKLHVNLLQHYPDLSTLKHIKDFQRLVTAQPLDLKLFLPSLPVGMNLLPMIIGLVISNLVVILQLNHVV</sequence>
<dbReference type="GeneID" id="116413393"/>
<accession>A0ABM3N1J1</accession>
<evidence type="ECO:0000313" key="3">
    <source>
        <dbReference type="RefSeq" id="XP_052757457.1"/>
    </source>
</evidence>
<dbReference type="Proteomes" id="UP001652740">
    <property type="component" value="Unplaced"/>
</dbReference>
<keyword evidence="1" id="KW-0812">Transmembrane</keyword>
<dbReference type="RefSeq" id="XP_052757457.1">
    <property type="nucleotide sequence ID" value="XM_052901497.1"/>
</dbReference>
<feature type="transmembrane region" description="Helical" evidence="1">
    <location>
        <begin position="282"/>
        <end position="300"/>
    </location>
</feature>